<dbReference type="EMBL" id="JABEQJ010000008">
    <property type="protein sequence ID" value="MBB2160157.1"/>
    <property type="molecule type" value="Genomic_DNA"/>
</dbReference>
<sequence length="78" mass="8700">MPRSVSAWAGSRAKIAGASNTSSSRNIMSRTGAEQDGMPPSVVLIIVDFARFFSTNRQVFAQRRIRFARHRPYQTLVS</sequence>
<evidence type="ECO:0000256" key="1">
    <source>
        <dbReference type="SAM" id="MobiDB-lite"/>
    </source>
</evidence>
<evidence type="ECO:0000313" key="2">
    <source>
        <dbReference type="EMBL" id="MBB2160157.1"/>
    </source>
</evidence>
<feature type="compositionally biased region" description="Polar residues" evidence="1">
    <location>
        <begin position="18"/>
        <end position="29"/>
    </location>
</feature>
<gene>
    <name evidence="2" type="ORF">HLH48_08215</name>
</gene>
<reference evidence="2 3" key="1">
    <citation type="submission" date="2020-04" db="EMBL/GenBank/DDBJ databases">
        <title>Description of novel Gluconacetobacter.</title>
        <authorList>
            <person name="Sombolestani A."/>
        </authorList>
    </citation>
    <scope>NUCLEOTIDE SEQUENCE [LARGE SCALE GENOMIC DNA]</scope>
    <source>
        <strain evidence="2 3">LMG 19747</strain>
    </source>
</reference>
<dbReference type="Proteomes" id="UP000589085">
    <property type="component" value="Unassembled WGS sequence"/>
</dbReference>
<protein>
    <submittedName>
        <fullName evidence="2">Uncharacterized protein</fullName>
    </submittedName>
</protein>
<name>A0A7W4IC89_9PROT</name>
<accession>A0A7W4IC89</accession>
<dbReference type="AlphaFoldDB" id="A0A7W4IC89"/>
<feature type="region of interest" description="Disordered" evidence="1">
    <location>
        <begin position="1"/>
        <end position="37"/>
    </location>
</feature>
<proteinExistence type="predicted"/>
<comment type="caution">
    <text evidence="2">The sequence shown here is derived from an EMBL/GenBank/DDBJ whole genome shotgun (WGS) entry which is preliminary data.</text>
</comment>
<evidence type="ECO:0000313" key="3">
    <source>
        <dbReference type="Proteomes" id="UP000589085"/>
    </source>
</evidence>
<organism evidence="2 3">
    <name type="scientific">Gluconacetobacter sacchari</name>
    <dbReference type="NCBI Taxonomy" id="92759"/>
    <lineage>
        <taxon>Bacteria</taxon>
        <taxon>Pseudomonadati</taxon>
        <taxon>Pseudomonadota</taxon>
        <taxon>Alphaproteobacteria</taxon>
        <taxon>Acetobacterales</taxon>
        <taxon>Acetobacteraceae</taxon>
        <taxon>Gluconacetobacter</taxon>
    </lineage>
</organism>